<gene>
    <name evidence="1" type="ORF">ANE_LOCUS4576</name>
</gene>
<proteinExistence type="predicted"/>
<evidence type="ECO:0000313" key="2">
    <source>
        <dbReference type="Proteomes" id="UP000489600"/>
    </source>
</evidence>
<reference evidence="1" key="1">
    <citation type="submission" date="2019-07" db="EMBL/GenBank/DDBJ databases">
        <authorList>
            <person name="Dittberner H."/>
        </authorList>
    </citation>
    <scope>NUCLEOTIDE SEQUENCE [LARGE SCALE GENOMIC DNA]</scope>
</reference>
<dbReference type="AlphaFoldDB" id="A0A565AXK1"/>
<dbReference type="Proteomes" id="UP000489600">
    <property type="component" value="Unassembled WGS sequence"/>
</dbReference>
<comment type="caution">
    <text evidence="1">The sequence shown here is derived from an EMBL/GenBank/DDBJ whole genome shotgun (WGS) entry which is preliminary data.</text>
</comment>
<sequence>MGIATAQLEALLEAAKEKEWARLEKQKIKGLAAVTLVPKRLVLSEQSSSAYSVEFSTSQPLIYITWIPPEERGTLIVRSTPCERRKGKLSGPTTHLCPLLTYKKDRLNIPSQDKKVHFHLCDLVAAKIGIISCQASLKVGSQARAANVSCPLGVAVLGQVDTYQFWGGTERYASPSSRVAKAPIQLRLRLIATRSTERKQLCTGVKQLSKKLEGASQKKIHWAARMTTSRIVRSQIFTSLAHLDFARDRSHSSAHTQTCNRRTSELFHLALPQMSISPLNPTKCLMAQFAIIRVLSLLELLLFVSNRGGKLPNIPDIVEAEECADFNDYRVLECTNSKEQLRHQPKDRNQKQQAAQNQLFFVSDTFDGESCNLLG</sequence>
<keyword evidence="2" id="KW-1185">Reference proteome</keyword>
<evidence type="ECO:0000313" key="1">
    <source>
        <dbReference type="EMBL" id="VVA94131.1"/>
    </source>
</evidence>
<name>A0A565AXK1_9BRAS</name>
<protein>
    <submittedName>
        <fullName evidence="1">Uncharacterized protein</fullName>
    </submittedName>
</protein>
<organism evidence="1 2">
    <name type="scientific">Arabis nemorensis</name>
    <dbReference type="NCBI Taxonomy" id="586526"/>
    <lineage>
        <taxon>Eukaryota</taxon>
        <taxon>Viridiplantae</taxon>
        <taxon>Streptophyta</taxon>
        <taxon>Embryophyta</taxon>
        <taxon>Tracheophyta</taxon>
        <taxon>Spermatophyta</taxon>
        <taxon>Magnoliopsida</taxon>
        <taxon>eudicotyledons</taxon>
        <taxon>Gunneridae</taxon>
        <taxon>Pentapetalae</taxon>
        <taxon>rosids</taxon>
        <taxon>malvids</taxon>
        <taxon>Brassicales</taxon>
        <taxon>Brassicaceae</taxon>
        <taxon>Arabideae</taxon>
        <taxon>Arabis</taxon>
    </lineage>
</organism>
<accession>A0A565AXK1</accession>
<dbReference type="EMBL" id="CABITT030000002">
    <property type="protein sequence ID" value="VVA94131.1"/>
    <property type="molecule type" value="Genomic_DNA"/>
</dbReference>